<comment type="subunit">
    <text evidence="8">Homohexamer. Binds to nucleic acids. Binds single-stranded DNA and RNA with higher affinity than double-stranded DNA.</text>
</comment>
<dbReference type="GO" id="GO:0005739">
    <property type="term" value="C:mitochondrion"/>
    <property type="evidence" value="ECO:0007669"/>
    <property type="project" value="UniProtKB-SubCell"/>
</dbReference>
<dbReference type="PROSITE" id="PS00139">
    <property type="entry name" value="THIOL_PROTEASE_CYS"/>
    <property type="match status" value="1"/>
</dbReference>
<proteinExistence type="inferred from homology"/>
<dbReference type="AlphaFoldDB" id="A0A061B5Y5"/>
<dbReference type="OrthoDB" id="2666448at2759"/>
<keyword evidence="4 9" id="KW-0645">Protease</keyword>
<dbReference type="Gene3D" id="3.90.70.10">
    <property type="entry name" value="Cysteine proteinases"/>
    <property type="match status" value="1"/>
</dbReference>
<dbReference type="Pfam" id="PF03051">
    <property type="entry name" value="Peptidase_C1_2"/>
    <property type="match status" value="1"/>
</dbReference>
<evidence type="ECO:0000256" key="11">
    <source>
        <dbReference type="SAM" id="MobiDB-lite"/>
    </source>
</evidence>
<dbReference type="EMBL" id="LK052894">
    <property type="protein sequence ID" value="CDR42435.1"/>
    <property type="molecule type" value="Genomic_DNA"/>
</dbReference>
<dbReference type="InterPro" id="IPR004134">
    <property type="entry name" value="Peptidase_C1B"/>
</dbReference>
<comment type="function">
    <text evidence="9">Has aminopeptidase activity, shortening substrate peptides sequentially by 1 amino acid. Has bleomycin hydrolase activity, which can protect the cell from the toxic effects of bleomycin. Has homocysteine-thiolactonase activity, protecting the cell against homocysteine toxicity.</text>
</comment>
<dbReference type="PANTHER" id="PTHR10363:SF2">
    <property type="entry name" value="BLEOMYCIN HYDROLASE"/>
    <property type="match status" value="1"/>
</dbReference>
<comment type="similarity">
    <text evidence="9">Belongs to the peptidase C1 family.</text>
</comment>
<organism evidence="12">
    <name type="scientific">Cyberlindnera fabianii</name>
    <name type="common">Yeast</name>
    <name type="synonym">Hansenula fabianii</name>
    <dbReference type="NCBI Taxonomy" id="36022"/>
    <lineage>
        <taxon>Eukaryota</taxon>
        <taxon>Fungi</taxon>
        <taxon>Dikarya</taxon>
        <taxon>Ascomycota</taxon>
        <taxon>Saccharomycotina</taxon>
        <taxon>Saccharomycetes</taxon>
        <taxon>Phaffomycetales</taxon>
        <taxon>Phaffomycetaceae</taxon>
        <taxon>Cyberlindnera</taxon>
    </lineage>
</organism>
<dbReference type="GO" id="GO:0006508">
    <property type="term" value="P:proteolysis"/>
    <property type="evidence" value="ECO:0007669"/>
    <property type="project" value="UniProtKB-KW"/>
</dbReference>
<evidence type="ECO:0000256" key="9">
    <source>
        <dbReference type="PIRNR" id="PIRNR005700"/>
    </source>
</evidence>
<reference evidence="12" key="1">
    <citation type="journal article" date="2014" name="Genome Announc.">
        <title>Genome sequence of the yeast Cyberlindnera fabianii (Hansenula fabianii).</title>
        <authorList>
            <person name="Freel K.C."/>
            <person name="Sarilar V."/>
            <person name="Neuveglise C."/>
            <person name="Devillers H."/>
            <person name="Friedrich A."/>
            <person name="Schacherer J."/>
        </authorList>
    </citation>
    <scope>NUCLEOTIDE SEQUENCE</scope>
    <source>
        <strain evidence="12">YJS4271</strain>
    </source>
</reference>
<dbReference type="GO" id="GO:0070005">
    <property type="term" value="F:cysteine-type aminopeptidase activity"/>
    <property type="evidence" value="ECO:0007669"/>
    <property type="project" value="InterPro"/>
</dbReference>
<feature type="region of interest" description="Disordered" evidence="11">
    <location>
        <begin position="1"/>
        <end position="21"/>
    </location>
</feature>
<evidence type="ECO:0000256" key="1">
    <source>
        <dbReference type="ARBA" id="ARBA00000423"/>
    </source>
</evidence>
<sequence>MGSTASKPSERTRDNRKVQKYDYHSDEESLYNNITEKMNYLGIDNDLKKYEAAPVALSHVKAWEQDLLSDRKNLLTINALTHNAIPEVIKSTPNITKDTVEVWNVQIPLEGSPVTNQKSSGRCWMFASTSCFRVAYMKKFNLEKFELSQNYLFFYDKLEKANYLLTNIIETADLDLDSRVVQAILGNGLSDGGQWDMIVNLVSKYGLVPKTIYQDSYHATNSSPMNYVLVNKLKEYALVLRKLVEKGSSKEQVLKVKKAQIQEIYNILALTLGPPPKPDEDFTWDYKDKSGAVYSKTLTPKAFSELVDLGIHTSFSLINDPRNEYYKLYTVDRLNNVVGGKPIDYVNVPIEDITDAVVTALKAGYPVFFGSDVGKFSERGSGILDTNAFDYELAFNTKLNLTKAERLEVGSSAMTHAMVITAVHIVDGEVQRYRIENSWGEDAGNKGYFVASQDWFKEYVYQVVTYVKLAPKELTKIWRKGDYTVLPIYDPMGALA</sequence>
<feature type="active site" evidence="10">
    <location>
        <position position="437"/>
    </location>
</feature>
<comment type="function">
    <text evidence="7">The normal physiological role of the enzyme is unknown, but it is not essential for the viability of yeast cells. Has aminopeptidase activity, shortening substrate peptides sequentially by 1 amino acid. Has bleomycin hydrolase activity, which can protect the cell from the toxic effects of bleomycin. Has homocysteine-thiolactonase activity, protecting the cell against homocysteine toxicity. Acts as a repressor in the GAL4 regulatory system, but this does not require either the peptidase or nucleic acid-binding activities.</text>
</comment>
<dbReference type="GO" id="GO:0043418">
    <property type="term" value="P:homocysteine catabolic process"/>
    <property type="evidence" value="ECO:0007669"/>
    <property type="project" value="TreeGrafter"/>
</dbReference>
<evidence type="ECO:0000256" key="3">
    <source>
        <dbReference type="ARBA" id="ARBA00016900"/>
    </source>
</evidence>
<evidence type="ECO:0000256" key="8">
    <source>
        <dbReference type="ARBA" id="ARBA00026080"/>
    </source>
</evidence>
<dbReference type="PhylomeDB" id="A0A061B5Y5"/>
<dbReference type="GO" id="GO:0009636">
    <property type="term" value="P:response to toxic substance"/>
    <property type="evidence" value="ECO:0007669"/>
    <property type="project" value="TreeGrafter"/>
</dbReference>
<keyword evidence="5 9" id="KW-0378">Hydrolase</keyword>
<keyword evidence="9" id="KW-0963">Cytoplasm</keyword>
<name>A0A061B5Y5_CYBFA</name>
<dbReference type="EC" id="3.4.22.40" evidence="2 9"/>
<dbReference type="MEROPS" id="C01.085"/>
<gene>
    <name evidence="12" type="ORF">CYFA0S_09e03532g</name>
</gene>
<evidence type="ECO:0000256" key="5">
    <source>
        <dbReference type="ARBA" id="ARBA00022801"/>
    </source>
</evidence>
<evidence type="ECO:0000256" key="6">
    <source>
        <dbReference type="ARBA" id="ARBA00022807"/>
    </source>
</evidence>
<dbReference type="SUPFAM" id="SSF54001">
    <property type="entry name" value="Cysteine proteinases"/>
    <property type="match status" value="1"/>
</dbReference>
<dbReference type="VEuPathDB" id="FungiDB:BON22_2709"/>
<dbReference type="GO" id="GO:0004197">
    <property type="term" value="F:cysteine-type endopeptidase activity"/>
    <property type="evidence" value="ECO:0007669"/>
    <property type="project" value="UniProtKB-EC"/>
</dbReference>
<evidence type="ECO:0000256" key="7">
    <source>
        <dbReference type="ARBA" id="ARBA00025347"/>
    </source>
</evidence>
<dbReference type="CDD" id="cd00585">
    <property type="entry name" value="Peptidase_C1B"/>
    <property type="match status" value="1"/>
</dbReference>
<comment type="catalytic activity">
    <reaction evidence="1 9">
        <text>Inactivates bleomycin B2 (a cytotoxic glycometallopeptide) by hydrolysis of a carboxyamide bond of beta-aminoalanine, but also shows general aminopeptidase activity. The specificity varies somewhat with source, but amino acid arylamides of Met, Leu and Ala are preferred.</text>
        <dbReference type="EC" id="3.4.22.40"/>
    </reaction>
</comment>
<keyword evidence="6 9" id="KW-0788">Thiol protease</keyword>
<accession>A0A061B5Y5</accession>
<dbReference type="PANTHER" id="PTHR10363">
    <property type="entry name" value="BLEOMYCIN HYDROLASE"/>
    <property type="match status" value="1"/>
</dbReference>
<comment type="subcellular location">
    <subcellularLocation>
        <location evidence="9">Mitochondrion</location>
    </subcellularLocation>
    <subcellularLocation>
        <location evidence="9">Cytoplasm</location>
    </subcellularLocation>
</comment>
<dbReference type="InterPro" id="IPR000169">
    <property type="entry name" value="Pept_cys_AS"/>
</dbReference>
<keyword evidence="9" id="KW-0496">Mitochondrion</keyword>
<protein>
    <recommendedName>
        <fullName evidence="3 9">Cysteine proteinase 1, mitochondrial</fullName>
        <ecNumber evidence="2 9">3.4.22.40</ecNumber>
    </recommendedName>
</protein>
<feature type="compositionally biased region" description="Basic and acidic residues" evidence="11">
    <location>
        <begin position="8"/>
        <end position="21"/>
    </location>
</feature>
<evidence type="ECO:0000256" key="2">
    <source>
        <dbReference type="ARBA" id="ARBA00012465"/>
    </source>
</evidence>
<evidence type="ECO:0000256" key="4">
    <source>
        <dbReference type="ARBA" id="ARBA00022670"/>
    </source>
</evidence>
<evidence type="ECO:0000256" key="10">
    <source>
        <dbReference type="PIRSR" id="PIRSR005700-1"/>
    </source>
</evidence>
<dbReference type="InterPro" id="IPR038765">
    <property type="entry name" value="Papain-like_cys_pep_sf"/>
</dbReference>
<evidence type="ECO:0000313" key="12">
    <source>
        <dbReference type="EMBL" id="CDR42435.1"/>
    </source>
</evidence>
<dbReference type="PIRSF" id="PIRSF005700">
    <property type="entry name" value="PepC"/>
    <property type="match status" value="1"/>
</dbReference>
<feature type="active site" evidence="10">
    <location>
        <position position="416"/>
    </location>
</feature>
<feature type="active site" evidence="10">
    <location>
        <position position="123"/>
    </location>
</feature>